<dbReference type="RefSeq" id="WP_310090318.1">
    <property type="nucleotide sequence ID" value="NZ_JAVDTT010000001.1"/>
</dbReference>
<sequence>MTTTLRNADDLRGLGRLAIDGVAGATDLVEAMHAAVTHLPAIVGKPAPVVTTGLTGFVYRSVRGVTRLVGTGVENSLSALAPLLGGGAVSPQREAVVAAMNGVVGDHLETSGNPLAIPMRFRRQGRPLPLLGKELGTCLPDATGKLLVLVHGLCMNDLQWNYAGHDHGQALQRDLGYTPVYLHYNTGRHISSNGQDLAALLEELARAWPVPLEEIALLCHSMGGLVARSALDEAFATGLAWSKLPIRIIFLGTPHHGAPLERAGSWVDMLIGISPYSAPFVRLGKIRSAGIQDLRHGNLRDSDWQDGDGDGLADGRTPMPLPKQVQAYAMVASTQNKRKDGGTDSLRGDGLVPIASGLGQHKDRDFDLRIPKSRQWVGYGINHLELLGSETVYRRLKRWLRKPIP</sequence>
<protein>
    <submittedName>
        <fullName evidence="2">Pimeloyl-ACP methyl ester carboxylesterase</fullName>
    </submittedName>
</protein>
<keyword evidence="3" id="KW-1185">Reference proteome</keyword>
<dbReference type="Proteomes" id="UP001254759">
    <property type="component" value="Unassembled WGS sequence"/>
</dbReference>
<dbReference type="SUPFAM" id="SSF53474">
    <property type="entry name" value="alpha/beta-Hydrolases"/>
    <property type="match status" value="1"/>
</dbReference>
<reference evidence="2 3" key="1">
    <citation type="submission" date="2023-07" db="EMBL/GenBank/DDBJ databases">
        <title>Sorghum-associated microbial communities from plants grown in Nebraska, USA.</title>
        <authorList>
            <person name="Schachtman D."/>
        </authorList>
    </citation>
    <scope>NUCLEOTIDE SEQUENCE [LARGE SCALE GENOMIC DNA]</scope>
    <source>
        <strain evidence="2 3">BE107</strain>
    </source>
</reference>
<evidence type="ECO:0000313" key="3">
    <source>
        <dbReference type="Proteomes" id="UP001254759"/>
    </source>
</evidence>
<dbReference type="InterPro" id="IPR029058">
    <property type="entry name" value="AB_hydrolase_fold"/>
</dbReference>
<comment type="caution">
    <text evidence="2">The sequence shown here is derived from an EMBL/GenBank/DDBJ whole genome shotgun (WGS) entry which is preliminary data.</text>
</comment>
<dbReference type="Gene3D" id="3.40.50.1820">
    <property type="entry name" value="alpha/beta hydrolase"/>
    <property type="match status" value="1"/>
</dbReference>
<dbReference type="InterPro" id="IPR012908">
    <property type="entry name" value="PGAP1-ab_dom-like"/>
</dbReference>
<evidence type="ECO:0000313" key="2">
    <source>
        <dbReference type="EMBL" id="MDR6840439.1"/>
    </source>
</evidence>
<evidence type="ECO:0000259" key="1">
    <source>
        <dbReference type="Pfam" id="PF07819"/>
    </source>
</evidence>
<dbReference type="Pfam" id="PF07819">
    <property type="entry name" value="PGAP1"/>
    <property type="match status" value="1"/>
</dbReference>
<accession>A0ABU1RQP2</accession>
<proteinExistence type="predicted"/>
<name>A0ABU1RQP2_9GAMM</name>
<feature type="domain" description="GPI inositol-deacylase PGAP1-like alpha/beta" evidence="1">
    <location>
        <begin position="142"/>
        <end position="276"/>
    </location>
</feature>
<dbReference type="EMBL" id="JAVDTT010000001">
    <property type="protein sequence ID" value="MDR6840439.1"/>
    <property type="molecule type" value="Genomic_DNA"/>
</dbReference>
<organism evidence="2 3">
    <name type="scientific">Pseudoxanthomonas sacheonensis</name>
    <dbReference type="NCBI Taxonomy" id="443615"/>
    <lineage>
        <taxon>Bacteria</taxon>
        <taxon>Pseudomonadati</taxon>
        <taxon>Pseudomonadota</taxon>
        <taxon>Gammaproteobacteria</taxon>
        <taxon>Lysobacterales</taxon>
        <taxon>Lysobacteraceae</taxon>
        <taxon>Pseudoxanthomonas</taxon>
    </lineage>
</organism>
<gene>
    <name evidence="2" type="ORF">J2W94_000703</name>
</gene>